<name>A0ABX7XPS0_9BACT</name>
<reference evidence="1 2" key="1">
    <citation type="submission" date="2021-03" db="EMBL/GenBank/DDBJ databases">
        <title>Human Oral Microbial Genomes.</title>
        <authorList>
            <person name="Johnston C.D."/>
            <person name="Chen T."/>
            <person name="Dewhirst F.E."/>
        </authorList>
    </citation>
    <scope>NUCLEOTIDE SEQUENCE [LARGE SCALE GENOMIC DNA]</scope>
    <source>
        <strain evidence="1 2">F0054</strain>
    </source>
</reference>
<evidence type="ECO:0000313" key="2">
    <source>
        <dbReference type="Proteomes" id="UP000682195"/>
    </source>
</evidence>
<dbReference type="RefSeq" id="WP_211807209.1">
    <property type="nucleotide sequence ID" value="NZ_CP072361.1"/>
</dbReference>
<proteinExistence type="predicted"/>
<protein>
    <submittedName>
        <fullName evidence="1">Uncharacterized protein</fullName>
    </submittedName>
</protein>
<dbReference type="Proteomes" id="UP000682195">
    <property type="component" value="Chromosome 1"/>
</dbReference>
<evidence type="ECO:0000313" key="1">
    <source>
        <dbReference type="EMBL" id="QUB75102.1"/>
    </source>
</evidence>
<sequence>MARRRILDAYHSLFKNPIEELERVFNSELRDIETAKKMIKLLVAYSKEEIPLTKENEDFIGL</sequence>
<accession>A0ABX7XPS0</accession>
<gene>
    <name evidence="1" type="ORF">J5A58_06065</name>
</gene>
<dbReference type="EMBL" id="CP072361">
    <property type="protein sequence ID" value="QUB75102.1"/>
    <property type="molecule type" value="Genomic_DNA"/>
</dbReference>
<organism evidence="1 2">
    <name type="scientific">Prevotella melaninogenica</name>
    <dbReference type="NCBI Taxonomy" id="28132"/>
    <lineage>
        <taxon>Bacteria</taxon>
        <taxon>Pseudomonadati</taxon>
        <taxon>Bacteroidota</taxon>
        <taxon>Bacteroidia</taxon>
        <taxon>Bacteroidales</taxon>
        <taxon>Prevotellaceae</taxon>
        <taxon>Prevotella</taxon>
    </lineage>
</organism>
<keyword evidence="2" id="KW-1185">Reference proteome</keyword>